<feature type="region of interest" description="Disordered" evidence="5">
    <location>
        <begin position="271"/>
        <end position="379"/>
    </location>
</feature>
<dbReference type="PROSITE" id="PS51778">
    <property type="entry name" value="VAST"/>
    <property type="match status" value="1"/>
</dbReference>
<dbReference type="GO" id="GO:0031152">
    <property type="term" value="P:aggregation involved in sorocarp development"/>
    <property type="evidence" value="ECO:0007669"/>
    <property type="project" value="EnsemblProtists"/>
</dbReference>
<accession>F0ZW53</accession>
<feature type="compositionally biased region" description="Polar residues" evidence="5">
    <location>
        <begin position="337"/>
        <end position="357"/>
    </location>
</feature>
<dbReference type="SMART" id="SM00568">
    <property type="entry name" value="GRAM"/>
    <property type="match status" value="1"/>
</dbReference>
<evidence type="ECO:0000259" key="7">
    <source>
        <dbReference type="PROSITE" id="PS51778"/>
    </source>
</evidence>
<dbReference type="GO" id="GO:0005789">
    <property type="term" value="C:endoplasmic reticulum membrane"/>
    <property type="evidence" value="ECO:0000318"/>
    <property type="project" value="GO_Central"/>
</dbReference>
<reference evidence="9" key="1">
    <citation type="journal article" date="2011" name="Genome Biol.">
        <title>Comparative genomics of the social amoebae Dictyostelium discoideum and Dictyostelium purpureum.</title>
        <authorList>
            <consortium name="US DOE Joint Genome Institute (JGI-PGF)"/>
            <person name="Sucgang R."/>
            <person name="Kuo A."/>
            <person name="Tian X."/>
            <person name="Salerno W."/>
            <person name="Parikh A."/>
            <person name="Feasley C.L."/>
            <person name="Dalin E."/>
            <person name="Tu H."/>
            <person name="Huang E."/>
            <person name="Barry K."/>
            <person name="Lindquist E."/>
            <person name="Shapiro H."/>
            <person name="Bruce D."/>
            <person name="Schmutz J."/>
            <person name="Salamov A."/>
            <person name="Fey P."/>
            <person name="Gaudet P."/>
            <person name="Anjard C."/>
            <person name="Babu M.M."/>
            <person name="Basu S."/>
            <person name="Bushmanova Y."/>
            <person name="van der Wel H."/>
            <person name="Katoh-Kurasawa M."/>
            <person name="Dinh C."/>
            <person name="Coutinho P.M."/>
            <person name="Saito T."/>
            <person name="Elias M."/>
            <person name="Schaap P."/>
            <person name="Kay R.R."/>
            <person name="Henrissat B."/>
            <person name="Eichinger L."/>
            <person name="Rivero F."/>
            <person name="Putnam N.H."/>
            <person name="West C.M."/>
            <person name="Loomis W.F."/>
            <person name="Chisholm R.L."/>
            <person name="Shaulsky G."/>
            <person name="Strassmann J.E."/>
            <person name="Queller D.C."/>
            <person name="Kuspa A."/>
            <person name="Grigoriev I.V."/>
        </authorList>
    </citation>
    <scope>NUCLEOTIDE SEQUENCE [LARGE SCALE GENOMIC DNA]</scope>
    <source>
        <strain evidence="9">QSDP1</strain>
    </source>
</reference>
<dbReference type="GO" id="GO:0005886">
    <property type="term" value="C:plasma membrane"/>
    <property type="evidence" value="ECO:0000318"/>
    <property type="project" value="GO_Central"/>
</dbReference>
<evidence type="ECO:0000313" key="9">
    <source>
        <dbReference type="Proteomes" id="UP000001064"/>
    </source>
</evidence>
<dbReference type="GeneID" id="10507826"/>
<dbReference type="KEGG" id="dpp:DICPUDRAFT_99088"/>
<dbReference type="GO" id="GO:0140268">
    <property type="term" value="C:endoplasmic reticulum-plasma membrane contact site"/>
    <property type="evidence" value="ECO:0000318"/>
    <property type="project" value="GO_Central"/>
</dbReference>
<feature type="transmembrane region" description="Helical" evidence="6">
    <location>
        <begin position="738"/>
        <end position="758"/>
    </location>
</feature>
<dbReference type="GO" id="GO:0120015">
    <property type="term" value="F:sterol transfer activity"/>
    <property type="evidence" value="ECO:0000318"/>
    <property type="project" value="GO_Central"/>
</dbReference>
<dbReference type="InterPro" id="IPR031968">
    <property type="entry name" value="VASt"/>
</dbReference>
<dbReference type="Pfam" id="PF16016">
    <property type="entry name" value="VASt"/>
    <property type="match status" value="1"/>
</dbReference>
<feature type="compositionally biased region" description="Low complexity" evidence="5">
    <location>
        <begin position="287"/>
        <end position="297"/>
    </location>
</feature>
<evidence type="ECO:0000256" key="4">
    <source>
        <dbReference type="ARBA" id="ARBA00023136"/>
    </source>
</evidence>
<dbReference type="InterPro" id="IPR051482">
    <property type="entry name" value="Cholesterol_transport"/>
</dbReference>
<feature type="compositionally biased region" description="Polar residues" evidence="5">
    <location>
        <begin position="677"/>
        <end position="686"/>
    </location>
</feature>
<dbReference type="Proteomes" id="UP000001064">
    <property type="component" value="Unassembled WGS sequence"/>
</dbReference>
<feature type="region of interest" description="Disordered" evidence="5">
    <location>
        <begin position="1"/>
        <end position="91"/>
    </location>
</feature>
<dbReference type="CDD" id="cd13220">
    <property type="entry name" value="PH-GRAM_GRAMDC"/>
    <property type="match status" value="1"/>
</dbReference>
<dbReference type="PANTHER" id="PTHR23319:SF4">
    <property type="entry name" value="GRAM DOMAIN CONTAINING 1B, ISOFORM E"/>
    <property type="match status" value="1"/>
</dbReference>
<feature type="compositionally biased region" description="Low complexity" evidence="5">
    <location>
        <begin position="327"/>
        <end position="336"/>
    </location>
</feature>
<keyword evidence="9" id="KW-1185">Reference proteome</keyword>
<dbReference type="OMA" id="IKKTWFK"/>
<proteinExistence type="predicted"/>
<dbReference type="InterPro" id="IPR011993">
    <property type="entry name" value="PH-like_dom_sf"/>
</dbReference>
<feature type="compositionally biased region" description="Low complexity" evidence="5">
    <location>
        <begin position="32"/>
        <end position="54"/>
    </location>
</feature>
<feature type="compositionally biased region" description="Basic residues" evidence="5">
    <location>
        <begin position="630"/>
        <end position="639"/>
    </location>
</feature>
<dbReference type="STRING" id="5786.F0ZW53"/>
<evidence type="ECO:0000256" key="5">
    <source>
        <dbReference type="SAM" id="MobiDB-lite"/>
    </source>
</evidence>
<protein>
    <recommendedName>
        <fullName evidence="7">VASt domain-containing protein</fullName>
    </recommendedName>
</protein>
<keyword evidence="2 6" id="KW-0812">Transmembrane</keyword>
<evidence type="ECO:0000256" key="2">
    <source>
        <dbReference type="ARBA" id="ARBA00022692"/>
    </source>
</evidence>
<dbReference type="EMBL" id="GL871228">
    <property type="protein sequence ID" value="EGC31812.1"/>
    <property type="molecule type" value="Genomic_DNA"/>
</dbReference>
<sequence length="789" mass="88451">MSSLPSNTGSVMLSPQHASVNGTRGISPVETPQPQSPQQFSSNGSISPSSHSECPSPPIHDKRKSDTFSAADSEAAKLKNRSHSSEDLKSMDDKKNKKLFVTPKLVAPAKKGSDEVVLKTIDARMKSEPYLKKFKLHNEILLHDYSAALFRQILLHGRLYLFDSHICFESKIFGIKTSEVIAIKDVKQIKKKSRFTVGIEIITNNNVKYSFASFVSRDKTYKDLLEAWKDVTGETHEDASSFSVDDDIDDEIINNEVENQNIYTQQIDGFDRGEETNSHPPTPPQQSEPQQTEQPKQIISETQQTKQDENSNSNNNKGEIILDSKSNNNNKNENQNGATVSSTTSQVAPTSQQQKPNGDTAMVNNGNSNNNNGGNSNTLSTIKEVEKSPLDEIYGSVDQYLSKDTQPQSILESQHSDFQELLSDNFNVSVVNFFRALYSDQCNFVHNYHVKRGDSNVNVKPWTFRDRFGTIREIEYVAPVNSPIGPDKTKIQETQRYHLTKTKLIVETDTIMLDIPYGDHFRIEAKWEVIETSAETCRLSISLCVRFIKKTWFKSKIETTTVKETKTSFDKWIQLAKQEVQKMLQIKPKPTAPSHTPASHTTTVPTLGKSLDKTEISRLKDEERIDSPKPHHTRSRSRQHLISSSGQVNNSPSSNSLLSNIISNQQTHSPALPPVSSPISNINQSHNNLETLSNSANDQLTVSPKQQLKSSKSSLKNESSLVKLKTPIGVLSLNGSQVTVLLVSFFLFILYITMYIQIVKLSSKMETMELIFKDVVNNNIYANNLNTKK</sequence>
<keyword evidence="3 6" id="KW-1133">Transmembrane helix</keyword>
<comment type="subcellular location">
    <subcellularLocation>
        <location evidence="1">Membrane</location>
        <topology evidence="1">Single-pass membrane protein</topology>
    </subcellularLocation>
</comment>
<evidence type="ECO:0000256" key="1">
    <source>
        <dbReference type="ARBA" id="ARBA00004167"/>
    </source>
</evidence>
<keyword evidence="4 6" id="KW-0472">Membrane</keyword>
<name>F0ZW53_DICPU</name>
<gene>
    <name evidence="8" type="ORF">DICPUDRAFT_99088</name>
</gene>
<dbReference type="GO" id="GO:0072752">
    <property type="term" value="P:cellular response to rapamycin"/>
    <property type="evidence" value="ECO:0007669"/>
    <property type="project" value="EnsemblProtists"/>
</dbReference>
<dbReference type="OrthoDB" id="20285at2759"/>
<feature type="compositionally biased region" description="Polar residues" evidence="5">
    <location>
        <begin position="593"/>
        <end position="605"/>
    </location>
</feature>
<dbReference type="Pfam" id="PF02893">
    <property type="entry name" value="GRAM"/>
    <property type="match status" value="1"/>
</dbReference>
<feature type="domain" description="VASt" evidence="7">
    <location>
        <begin position="417"/>
        <end position="584"/>
    </location>
</feature>
<dbReference type="FunCoup" id="F0ZW53">
    <property type="interactions" value="1"/>
</dbReference>
<dbReference type="GO" id="GO:0010628">
    <property type="term" value="P:positive regulation of gene expression"/>
    <property type="evidence" value="ECO:0007669"/>
    <property type="project" value="EnsemblProtists"/>
</dbReference>
<feature type="compositionally biased region" description="Basic and acidic residues" evidence="5">
    <location>
        <begin position="610"/>
        <end position="629"/>
    </location>
</feature>
<organism evidence="8 9">
    <name type="scientific">Dictyostelium purpureum</name>
    <name type="common">Slime mold</name>
    <dbReference type="NCBI Taxonomy" id="5786"/>
    <lineage>
        <taxon>Eukaryota</taxon>
        <taxon>Amoebozoa</taxon>
        <taxon>Evosea</taxon>
        <taxon>Eumycetozoa</taxon>
        <taxon>Dictyostelia</taxon>
        <taxon>Dictyosteliales</taxon>
        <taxon>Dictyosteliaceae</taxon>
        <taxon>Dictyostelium</taxon>
    </lineage>
</organism>
<dbReference type="InParanoid" id="F0ZW53"/>
<dbReference type="GO" id="GO:0032934">
    <property type="term" value="F:sterol binding"/>
    <property type="evidence" value="ECO:0000318"/>
    <property type="project" value="GO_Central"/>
</dbReference>
<dbReference type="eggNOG" id="KOG1032">
    <property type="taxonomic scope" value="Eukaryota"/>
</dbReference>
<feature type="compositionally biased region" description="Polar residues" evidence="5">
    <location>
        <begin position="1"/>
        <end position="24"/>
    </location>
</feature>
<evidence type="ECO:0000256" key="6">
    <source>
        <dbReference type="SAM" id="Phobius"/>
    </source>
</evidence>
<feature type="region of interest" description="Disordered" evidence="5">
    <location>
        <begin position="588"/>
        <end position="686"/>
    </location>
</feature>
<dbReference type="RefSeq" id="XP_003291646.1">
    <property type="nucleotide sequence ID" value="XM_003291598.1"/>
</dbReference>
<feature type="compositionally biased region" description="Low complexity" evidence="5">
    <location>
        <begin position="643"/>
        <end position="664"/>
    </location>
</feature>
<evidence type="ECO:0000313" key="8">
    <source>
        <dbReference type="EMBL" id="EGC31812.1"/>
    </source>
</evidence>
<dbReference type="InterPro" id="IPR004182">
    <property type="entry name" value="GRAM"/>
</dbReference>
<feature type="compositionally biased region" description="Low complexity" evidence="5">
    <location>
        <begin position="364"/>
        <end position="377"/>
    </location>
</feature>
<dbReference type="GO" id="GO:0032366">
    <property type="term" value="P:intracellular sterol transport"/>
    <property type="evidence" value="ECO:0000318"/>
    <property type="project" value="GO_Central"/>
</dbReference>
<feature type="compositionally biased region" description="Polar residues" evidence="5">
    <location>
        <begin position="299"/>
        <end position="317"/>
    </location>
</feature>
<dbReference type="Gene3D" id="2.30.29.30">
    <property type="entry name" value="Pleckstrin-homology domain (PH domain)/Phosphotyrosine-binding domain (PTB)"/>
    <property type="match status" value="1"/>
</dbReference>
<dbReference type="VEuPathDB" id="AmoebaDB:DICPUDRAFT_99088"/>
<dbReference type="PANTHER" id="PTHR23319">
    <property type="entry name" value="GRAM DOMAIN CONTAINING 1B, ISOFORM E"/>
    <property type="match status" value="1"/>
</dbReference>
<evidence type="ECO:0000256" key="3">
    <source>
        <dbReference type="ARBA" id="ARBA00022989"/>
    </source>
</evidence>
<dbReference type="AlphaFoldDB" id="F0ZW53"/>